<keyword evidence="5 7" id="KW-0689">Ribosomal protein</keyword>
<dbReference type="GO" id="GO:0015935">
    <property type="term" value="C:small ribosomal subunit"/>
    <property type="evidence" value="ECO:0007669"/>
    <property type="project" value="UniProtKB-UniRule"/>
</dbReference>
<dbReference type="InterPro" id="IPR026018">
    <property type="entry name" value="Ribosomal_uS7_arc"/>
</dbReference>
<accession>A0A1L2JKA8</accession>
<proteinExistence type="inferred from homology"/>
<dbReference type="Pfam" id="PF00177">
    <property type="entry name" value="Ribosomal_S7"/>
    <property type="match status" value="1"/>
</dbReference>
<dbReference type="CDD" id="cd14867">
    <property type="entry name" value="uS7_Eukaryote"/>
    <property type="match status" value="1"/>
</dbReference>
<dbReference type="InterPro" id="IPR023798">
    <property type="entry name" value="Ribosomal_uS7_dom"/>
</dbReference>
<dbReference type="GO" id="GO:0019843">
    <property type="term" value="F:rRNA binding"/>
    <property type="evidence" value="ECO:0007669"/>
    <property type="project" value="UniProtKB-UniRule"/>
</dbReference>
<dbReference type="GO" id="GO:0006412">
    <property type="term" value="P:translation"/>
    <property type="evidence" value="ECO:0007669"/>
    <property type="project" value="UniProtKB-UniRule"/>
</dbReference>
<comment type="function">
    <text evidence="7">One of the primary rRNA binding proteins, it binds directly to 16S rRNA where it nucleates assembly of the head domain of the 30S subunit. Is located at the subunit interface close to the decoding center.</text>
</comment>
<dbReference type="PANTHER" id="PTHR11205">
    <property type="entry name" value="RIBOSOMAL PROTEIN S7"/>
    <property type="match status" value="1"/>
</dbReference>
<dbReference type="NCBIfam" id="TIGR01028">
    <property type="entry name" value="uS7_euk_arch"/>
    <property type="match status" value="1"/>
</dbReference>
<evidence type="ECO:0000256" key="5">
    <source>
        <dbReference type="ARBA" id="ARBA00022980"/>
    </source>
</evidence>
<dbReference type="PIRSF" id="PIRSF002122">
    <property type="entry name" value="RPS7p_RPS7a_RPS5e_RPS7o"/>
    <property type="match status" value="1"/>
</dbReference>
<dbReference type="EMBL" id="KX765073">
    <property type="protein sequence ID" value="AOZ56159.1"/>
    <property type="molecule type" value="Genomic_DNA"/>
</dbReference>
<evidence type="ECO:0000256" key="7">
    <source>
        <dbReference type="HAMAP-Rule" id="MF_00480"/>
    </source>
</evidence>
<dbReference type="AlphaFoldDB" id="A0A1L2JKA8"/>
<dbReference type="InterPro" id="IPR000235">
    <property type="entry name" value="Ribosomal_uS7"/>
</dbReference>
<evidence type="ECO:0000256" key="6">
    <source>
        <dbReference type="ARBA" id="ARBA00023274"/>
    </source>
</evidence>
<comment type="similarity">
    <text evidence="1 7">Belongs to the universal ribosomal protein uS7 family.</text>
</comment>
<reference evidence="9" key="1">
    <citation type="journal article" date="2017" name="Nature">
        <title>Metagenomic exploration of ASGARD archaea illuminates the origin of cellular complexity in eukaryotes.</title>
        <authorList>
            <person name="Zaremba-Niedzwiedzka K."/>
            <person name="Caceres E.F."/>
            <person name="Saw J.H.W."/>
            <person name="Backstrom D."/>
            <person name="Juzokaite L."/>
            <person name="Vancaester E."/>
            <person name="Seitz K.W."/>
            <person name="Anantharaman K."/>
            <person name="Starnawski P."/>
            <person name="Kjeldsen K.U."/>
            <person name="Stott M.B."/>
            <person name="Nunoura T."/>
            <person name="Banfield J.F."/>
            <person name="Schramm A."/>
            <person name="Baker B.J."/>
            <person name="Spang A."/>
            <person name="Ettema T.J.G."/>
        </authorList>
    </citation>
    <scope>NUCLEOTIDE SEQUENCE</scope>
    <source>
        <strain evidence="9">TIV_1</strain>
    </source>
</reference>
<evidence type="ECO:0000256" key="1">
    <source>
        <dbReference type="ARBA" id="ARBA00007151"/>
    </source>
</evidence>
<keyword evidence="6 7" id="KW-0687">Ribonucleoprotein</keyword>
<dbReference type="SUPFAM" id="SSF47973">
    <property type="entry name" value="Ribosomal protein S7"/>
    <property type="match status" value="1"/>
</dbReference>
<evidence type="ECO:0000256" key="2">
    <source>
        <dbReference type="ARBA" id="ARBA00011458"/>
    </source>
</evidence>
<dbReference type="Gene3D" id="1.10.455.10">
    <property type="entry name" value="Ribosomal protein S7 domain"/>
    <property type="match status" value="1"/>
</dbReference>
<dbReference type="NCBIfam" id="NF003106">
    <property type="entry name" value="PRK04027.1"/>
    <property type="match status" value="1"/>
</dbReference>
<name>A0A1L2JKA8_9CREN</name>
<dbReference type="HAMAP" id="MF_00480_A">
    <property type="entry name" value="Ribosomal_uS7_A"/>
    <property type="match status" value="1"/>
</dbReference>
<dbReference type="InterPro" id="IPR036823">
    <property type="entry name" value="Ribosomal_uS7_dom_sf"/>
</dbReference>
<dbReference type="GO" id="GO:0003735">
    <property type="term" value="F:structural constituent of ribosome"/>
    <property type="evidence" value="ECO:0007669"/>
    <property type="project" value="UniProtKB-UniRule"/>
</dbReference>
<keyword evidence="4 7" id="KW-0694">RNA-binding</keyword>
<sequence length="200" mass="22659">MGIRLFGKWDLEEVEVKNLALKDKINLKPIFLPHTSGRHEHKRFGKHKVPIVERLANRLMGQPLNYSVKKSRVNSKNAGKKARALKVVERALEIIHLKTGRNPVQVLVDAIQNAAIREETTRIIYGGVAYLHSVDVSPTRMVDLAIRYIAQGAAMKSYRSVRRIDECLAEEIIAAANNDRNKSYAIKKKEEIERIAASSR</sequence>
<evidence type="ECO:0000259" key="8">
    <source>
        <dbReference type="Pfam" id="PF00177"/>
    </source>
</evidence>
<gene>
    <name evidence="7" type="primary">rps7</name>
</gene>
<feature type="domain" description="Small ribosomal subunit protein uS7" evidence="8">
    <location>
        <begin position="23"/>
        <end position="200"/>
    </location>
</feature>
<comment type="subunit">
    <text evidence="2 7">Part of the 30S ribosomal subunit.</text>
</comment>
<dbReference type="InterPro" id="IPR005716">
    <property type="entry name" value="Ribosomal_uS7_euk/arc"/>
</dbReference>
<evidence type="ECO:0000256" key="3">
    <source>
        <dbReference type="ARBA" id="ARBA00022730"/>
    </source>
</evidence>
<keyword evidence="3 7" id="KW-0699">rRNA-binding</keyword>
<evidence type="ECO:0000256" key="4">
    <source>
        <dbReference type="ARBA" id="ARBA00022884"/>
    </source>
</evidence>
<organism evidence="9">
    <name type="scientific">uncultured korarchaeote</name>
    <dbReference type="NCBI Taxonomy" id="161241"/>
    <lineage>
        <taxon>Archaea</taxon>
        <taxon>Thermoproteota</taxon>
        <taxon>environmental samples</taxon>
    </lineage>
</organism>
<protein>
    <recommendedName>
        <fullName evidence="7">Small ribosomal subunit protein uS7</fullName>
    </recommendedName>
</protein>
<evidence type="ECO:0000313" key="9">
    <source>
        <dbReference type="EMBL" id="AOZ56159.1"/>
    </source>
</evidence>